<proteinExistence type="predicted"/>
<accession>A0A542DSH2</accession>
<keyword evidence="5" id="KW-1185">Reference proteome</keyword>
<keyword evidence="2" id="KW-0326">Glycosidase</keyword>
<gene>
    <name evidence="4" type="ORF">FB475_5710</name>
</gene>
<dbReference type="InterPro" id="IPR001910">
    <property type="entry name" value="Inosine/uridine_hydrolase_dom"/>
</dbReference>
<evidence type="ECO:0000256" key="2">
    <source>
        <dbReference type="ARBA" id="ARBA00023295"/>
    </source>
</evidence>
<dbReference type="RefSeq" id="WP_141860065.1">
    <property type="nucleotide sequence ID" value="NZ_BAAAKA010000009.1"/>
</dbReference>
<evidence type="ECO:0000313" key="4">
    <source>
        <dbReference type="EMBL" id="TQJ06059.1"/>
    </source>
</evidence>
<dbReference type="OrthoDB" id="9797882at2"/>
<reference evidence="4 5" key="1">
    <citation type="submission" date="2019-06" db="EMBL/GenBank/DDBJ databases">
        <title>Sequencing the genomes of 1000 actinobacteria strains.</title>
        <authorList>
            <person name="Klenk H.-P."/>
        </authorList>
    </citation>
    <scope>NUCLEOTIDE SEQUENCE [LARGE SCALE GENOMIC DNA]</scope>
    <source>
        <strain evidence="4 5">DSM 17305</strain>
    </source>
</reference>
<dbReference type="GO" id="GO:0008477">
    <property type="term" value="F:purine nucleosidase activity"/>
    <property type="evidence" value="ECO:0007669"/>
    <property type="project" value="TreeGrafter"/>
</dbReference>
<dbReference type="GO" id="GO:0006152">
    <property type="term" value="P:purine nucleoside catabolic process"/>
    <property type="evidence" value="ECO:0007669"/>
    <property type="project" value="TreeGrafter"/>
</dbReference>
<evidence type="ECO:0000256" key="1">
    <source>
        <dbReference type="ARBA" id="ARBA00022801"/>
    </source>
</evidence>
<dbReference type="GO" id="GO:0005829">
    <property type="term" value="C:cytosol"/>
    <property type="evidence" value="ECO:0007669"/>
    <property type="project" value="TreeGrafter"/>
</dbReference>
<dbReference type="PANTHER" id="PTHR12304">
    <property type="entry name" value="INOSINE-URIDINE PREFERRING NUCLEOSIDE HYDROLASE"/>
    <property type="match status" value="1"/>
</dbReference>
<dbReference type="Pfam" id="PF01156">
    <property type="entry name" value="IU_nuc_hydro"/>
    <property type="match status" value="1"/>
</dbReference>
<sequence length="308" mass="32344">MVTPLILDCDPGHDDALAILLAVADPAVSLQAVTTVAGNQTVDKCTLNARRVLSLAGAASVPVARGADRPLVRPLRIADDVHGGTGLDGPTFTDSPSVPESDLSAQELLVDVLRTPATIVATGALTNIARLITAAPEAAANITEIVWMGGSTDRGNIAPLAEANAYVDPEAADLVVRSGIPFTMCGLNVTHQALVTQDVLARFTRIGTPLARVCIEWMTFFASTYRDLFGFPSPPLHDPVAVARVIDPGIVHCVEANLVVETAGVWTAGATVVDLDGYTGRPPNAHIATHLNRDAFWDRIIRAVSVLS</sequence>
<dbReference type="Proteomes" id="UP000316298">
    <property type="component" value="Unassembled WGS sequence"/>
</dbReference>
<keyword evidence="1 4" id="KW-0378">Hydrolase</keyword>
<dbReference type="Gene3D" id="3.90.245.10">
    <property type="entry name" value="Ribonucleoside hydrolase-like"/>
    <property type="match status" value="1"/>
</dbReference>
<dbReference type="InterPro" id="IPR023186">
    <property type="entry name" value="IUNH"/>
</dbReference>
<dbReference type="CDD" id="cd02651">
    <property type="entry name" value="nuc_hydro_IU_UC_XIUA"/>
    <property type="match status" value="1"/>
</dbReference>
<protein>
    <submittedName>
        <fullName evidence="4">Purine nucleosidase/pyrimidine-specific ribonucleoside hydrolase</fullName>
    </submittedName>
</protein>
<name>A0A542DSH2_9ACTN</name>
<organism evidence="4 5">
    <name type="scientific">Kribbella jejuensis</name>
    <dbReference type="NCBI Taxonomy" id="236068"/>
    <lineage>
        <taxon>Bacteria</taxon>
        <taxon>Bacillati</taxon>
        <taxon>Actinomycetota</taxon>
        <taxon>Actinomycetes</taxon>
        <taxon>Propionibacteriales</taxon>
        <taxon>Kribbellaceae</taxon>
        <taxon>Kribbella</taxon>
    </lineage>
</organism>
<dbReference type="InterPro" id="IPR036452">
    <property type="entry name" value="Ribo_hydro-like"/>
</dbReference>
<evidence type="ECO:0000313" key="5">
    <source>
        <dbReference type="Proteomes" id="UP000316298"/>
    </source>
</evidence>
<dbReference type="SUPFAM" id="SSF53590">
    <property type="entry name" value="Nucleoside hydrolase"/>
    <property type="match status" value="1"/>
</dbReference>
<evidence type="ECO:0000259" key="3">
    <source>
        <dbReference type="Pfam" id="PF01156"/>
    </source>
</evidence>
<dbReference type="AlphaFoldDB" id="A0A542DSH2"/>
<comment type="caution">
    <text evidence="4">The sequence shown here is derived from an EMBL/GenBank/DDBJ whole genome shotgun (WGS) entry which is preliminary data.</text>
</comment>
<dbReference type="EMBL" id="VFMM01000003">
    <property type="protein sequence ID" value="TQJ06059.1"/>
    <property type="molecule type" value="Genomic_DNA"/>
</dbReference>
<dbReference type="PANTHER" id="PTHR12304:SF4">
    <property type="entry name" value="URIDINE NUCLEOSIDASE"/>
    <property type="match status" value="1"/>
</dbReference>
<feature type="domain" description="Inosine/uridine-preferring nucleoside hydrolase" evidence="3">
    <location>
        <begin position="5"/>
        <end position="298"/>
    </location>
</feature>